<dbReference type="Pfam" id="PF10003">
    <property type="entry name" value="DUF2244"/>
    <property type="match status" value="1"/>
</dbReference>
<keyword evidence="1" id="KW-0472">Membrane</keyword>
<gene>
    <name evidence="2" type="ORF">METUNv1_02087</name>
</gene>
<feature type="transmembrane region" description="Helical" evidence="1">
    <location>
        <begin position="46"/>
        <end position="66"/>
    </location>
</feature>
<protein>
    <submittedName>
        <fullName evidence="2">Transmembrane protein</fullName>
    </submittedName>
</protein>
<dbReference type="InterPro" id="IPR019253">
    <property type="entry name" value="DUF2244_TM"/>
</dbReference>
<evidence type="ECO:0000313" key="2">
    <source>
        <dbReference type="EMBL" id="EGK71583.1"/>
    </source>
</evidence>
<dbReference type="STRING" id="1000565.METUNv1_02087"/>
<accession>F5RCT2</accession>
<dbReference type="Proteomes" id="UP000005019">
    <property type="component" value="Unassembled WGS sequence"/>
</dbReference>
<proteinExistence type="predicted"/>
<keyword evidence="1 2" id="KW-0812">Transmembrane</keyword>
<name>F5RCT2_METUF</name>
<evidence type="ECO:0000256" key="1">
    <source>
        <dbReference type="SAM" id="Phobius"/>
    </source>
</evidence>
<keyword evidence="1" id="KW-1133">Transmembrane helix</keyword>
<dbReference type="AlphaFoldDB" id="F5RCT2"/>
<organism evidence="2 3">
    <name type="scientific">Methyloversatilis universalis (strain ATCC BAA-1314 / DSM 25237 / JCM 13912 / CCUG 52030 / FAM5)</name>
    <dbReference type="NCBI Taxonomy" id="1000565"/>
    <lineage>
        <taxon>Bacteria</taxon>
        <taxon>Pseudomonadati</taxon>
        <taxon>Pseudomonadota</taxon>
        <taxon>Betaproteobacteria</taxon>
        <taxon>Nitrosomonadales</taxon>
        <taxon>Sterolibacteriaceae</taxon>
        <taxon>Methyloversatilis</taxon>
    </lineage>
</organism>
<dbReference type="eggNOG" id="COG5488">
    <property type="taxonomic scope" value="Bacteria"/>
</dbReference>
<feature type="transmembrane region" description="Helical" evidence="1">
    <location>
        <begin position="72"/>
        <end position="91"/>
    </location>
</feature>
<dbReference type="EMBL" id="AFHG01000049">
    <property type="protein sequence ID" value="EGK71583.1"/>
    <property type="molecule type" value="Genomic_DNA"/>
</dbReference>
<sequence length="177" mass="19861">MPVMRPAEAVSREITLSGRCAVSAVFSQSNGFSIVARRNCSLSPRALLAFFLVTAVLSLTIATAWAMAGVWWVFPFAGIEIGALGIAFIAFGRRVGDFERIHLDDERLVVELCERDRVCRHEFVPAWARVETRRVGLGSEVVVRCRDHQIVVGRYLDEGGRELLARELSARLREKRF</sequence>
<reference evidence="2 3" key="1">
    <citation type="journal article" date="2011" name="J. Bacteriol.">
        <title>Genome sequence of Methyloversatilis universalis FAM5T, a methylotrophic representative of the order Rhodocyclales.</title>
        <authorList>
            <person name="Kittichotirat W."/>
            <person name="Good N.M."/>
            <person name="Hall R."/>
            <person name="Bringel F."/>
            <person name="Lajus A."/>
            <person name="Medigue C."/>
            <person name="Smalley N.E."/>
            <person name="Beck D."/>
            <person name="Bumgarner R."/>
            <person name="Vuilleumier S."/>
            <person name="Kalyuzhnaya M.G."/>
        </authorList>
    </citation>
    <scope>NUCLEOTIDE SEQUENCE [LARGE SCALE GENOMIC DNA]</scope>
    <source>
        <strain evidence="3">ATCC BAA-1314 / JCM 13912 / FAM5</strain>
    </source>
</reference>
<comment type="caution">
    <text evidence="2">The sequence shown here is derived from an EMBL/GenBank/DDBJ whole genome shotgun (WGS) entry which is preliminary data.</text>
</comment>
<evidence type="ECO:0000313" key="3">
    <source>
        <dbReference type="Proteomes" id="UP000005019"/>
    </source>
</evidence>
<keyword evidence="3" id="KW-1185">Reference proteome</keyword>